<accession>A0ABX7PC62</accession>
<dbReference type="InterPro" id="IPR013780">
    <property type="entry name" value="Glyco_hydro_b"/>
</dbReference>
<organism evidence="5 6">
    <name type="scientific">Pyxidicoccus parkwayensis</name>
    <dbReference type="NCBI Taxonomy" id="2813578"/>
    <lineage>
        <taxon>Bacteria</taxon>
        <taxon>Pseudomonadati</taxon>
        <taxon>Myxococcota</taxon>
        <taxon>Myxococcia</taxon>
        <taxon>Myxococcales</taxon>
        <taxon>Cystobacterineae</taxon>
        <taxon>Myxococcaceae</taxon>
        <taxon>Pyxidicoccus</taxon>
    </lineage>
</organism>
<dbReference type="Proteomes" id="UP000662747">
    <property type="component" value="Chromosome"/>
</dbReference>
<protein>
    <submittedName>
        <fullName evidence="5">Alpha-amylase</fullName>
    </submittedName>
</protein>
<evidence type="ECO:0000256" key="1">
    <source>
        <dbReference type="ARBA" id="ARBA00022801"/>
    </source>
</evidence>
<dbReference type="InterPro" id="IPR017853">
    <property type="entry name" value="GH"/>
</dbReference>
<keyword evidence="6" id="KW-1185">Reference proteome</keyword>
<evidence type="ECO:0000313" key="5">
    <source>
        <dbReference type="EMBL" id="QSQ28002.1"/>
    </source>
</evidence>
<dbReference type="SUPFAM" id="SSF51445">
    <property type="entry name" value="(Trans)glycosidases"/>
    <property type="match status" value="1"/>
</dbReference>
<dbReference type="Gene3D" id="3.90.400.10">
    <property type="entry name" value="Oligo-1,6-glucosidase, Domain 2"/>
    <property type="match status" value="1"/>
</dbReference>
<evidence type="ECO:0000259" key="4">
    <source>
        <dbReference type="SMART" id="SM00642"/>
    </source>
</evidence>
<feature type="region of interest" description="Disordered" evidence="3">
    <location>
        <begin position="328"/>
        <end position="360"/>
    </location>
</feature>
<dbReference type="InterPro" id="IPR045857">
    <property type="entry name" value="O16G_dom_2"/>
</dbReference>
<keyword evidence="2" id="KW-0326">Glycosidase</keyword>
<feature type="compositionally biased region" description="Basic and acidic residues" evidence="3">
    <location>
        <begin position="333"/>
        <end position="343"/>
    </location>
</feature>
<evidence type="ECO:0000313" key="6">
    <source>
        <dbReference type="Proteomes" id="UP000662747"/>
    </source>
</evidence>
<dbReference type="SUPFAM" id="SSF51011">
    <property type="entry name" value="Glycosyl hydrolase domain"/>
    <property type="match status" value="1"/>
</dbReference>
<sequence>MPAENLLPEPAWIHDAVFMHVYPLGACGAPATNDFHSVPAARLDRLLPWLDEWAALGVNAVFLGPVFESSTHGYDTADYFQVDRRLGDDAALGRLVEGLHARGMKVVVDAVFHHVGRAFWAFRDVREKGQASPYRSWFAGLRFDARNRFGDPFVYQGWHGVEELVKLDLRQDAVRQHLFDAVAHWVKRFDIDGLRLDAADAMDLEFFDGLHAFCASLEKKLWLMGEVIHGDYRQWARPGRLHATTDYALWKALWSSHNDRNYFELAHTLKRQYAAGEGMYEGLTLYTFADNHDVNRAASQLKELRHLPLLYLLLFTLPGAPSLYYGSEWGQQGRKEGGDDRPLRSPLPEPPGPPDSPPGLRSAISRYTALRHQHEALRRGHYRELLVRNEQLAYARELGRETLVVAVNSSDKPSDLVDLPMPGAAEGEWVDLLEPTRRLALRGGRLSLGVLPPATGRVLRRV</sequence>
<dbReference type="EMBL" id="CP071090">
    <property type="protein sequence ID" value="QSQ28002.1"/>
    <property type="molecule type" value="Genomic_DNA"/>
</dbReference>
<keyword evidence="1" id="KW-0378">Hydrolase</keyword>
<dbReference type="SMART" id="SM00642">
    <property type="entry name" value="Aamy"/>
    <property type="match status" value="1"/>
</dbReference>
<evidence type="ECO:0000256" key="3">
    <source>
        <dbReference type="SAM" id="MobiDB-lite"/>
    </source>
</evidence>
<evidence type="ECO:0000256" key="2">
    <source>
        <dbReference type="ARBA" id="ARBA00023295"/>
    </source>
</evidence>
<dbReference type="InterPro" id="IPR006047">
    <property type="entry name" value="GH13_cat_dom"/>
</dbReference>
<dbReference type="Gene3D" id="3.20.20.80">
    <property type="entry name" value="Glycosidases"/>
    <property type="match status" value="1"/>
</dbReference>
<proteinExistence type="predicted"/>
<dbReference type="Pfam" id="PF22460">
    <property type="entry name" value="Neopullulanase-like_C"/>
    <property type="match status" value="1"/>
</dbReference>
<dbReference type="PANTHER" id="PTHR10357:SF210">
    <property type="entry name" value="MALTODEXTRIN GLUCOSIDASE"/>
    <property type="match status" value="1"/>
</dbReference>
<feature type="compositionally biased region" description="Pro residues" evidence="3">
    <location>
        <begin position="345"/>
        <end position="357"/>
    </location>
</feature>
<feature type="domain" description="Glycosyl hydrolase family 13 catalytic" evidence="4">
    <location>
        <begin position="16"/>
        <end position="371"/>
    </location>
</feature>
<dbReference type="Pfam" id="PF00128">
    <property type="entry name" value="Alpha-amylase"/>
    <property type="match status" value="1"/>
</dbReference>
<dbReference type="InterPro" id="IPR055138">
    <property type="entry name" value="Neopullulanase-like_C"/>
</dbReference>
<name>A0ABX7PC62_9BACT</name>
<dbReference type="PANTHER" id="PTHR10357">
    <property type="entry name" value="ALPHA-AMYLASE FAMILY MEMBER"/>
    <property type="match status" value="1"/>
</dbReference>
<gene>
    <name evidence="5" type="ORF">JY651_06180</name>
</gene>
<dbReference type="Gene3D" id="2.60.40.1180">
    <property type="entry name" value="Golgi alpha-mannosidase II"/>
    <property type="match status" value="1"/>
</dbReference>
<reference evidence="5 6" key="1">
    <citation type="submission" date="2021-02" db="EMBL/GenBank/DDBJ databases">
        <title>De Novo genome assembly of isolated myxobacteria.</title>
        <authorList>
            <person name="Stevens D.C."/>
        </authorList>
    </citation>
    <scope>NUCLEOTIDE SEQUENCE [LARGE SCALE GENOMIC DNA]</scope>
    <source>
        <strain evidence="6">SCPEA02</strain>
    </source>
</reference>